<comment type="subcellular location">
    <subcellularLocation>
        <location evidence="1">Virion</location>
    </subcellularLocation>
</comment>
<evidence type="ECO:0000256" key="1">
    <source>
        <dbReference type="ARBA" id="ARBA00004328"/>
    </source>
</evidence>
<organism evidence="3 4">
    <name type="scientific">Streptomyces cynarae</name>
    <dbReference type="NCBI Taxonomy" id="2981134"/>
    <lineage>
        <taxon>Bacteria</taxon>
        <taxon>Bacillati</taxon>
        <taxon>Actinomycetota</taxon>
        <taxon>Actinomycetes</taxon>
        <taxon>Kitasatosporales</taxon>
        <taxon>Streptomycetaceae</taxon>
        <taxon>Streptomyces</taxon>
    </lineage>
</organism>
<name>A0ABY6E4D2_9ACTN</name>
<gene>
    <name evidence="3" type="ORF">N8I84_24755</name>
</gene>
<dbReference type="Pfam" id="PF05065">
    <property type="entry name" value="Phage_capsid"/>
    <property type="match status" value="1"/>
</dbReference>
<proteinExistence type="predicted"/>
<dbReference type="Gene3D" id="3.30.2400.10">
    <property type="entry name" value="Major capsid protein gp5"/>
    <property type="match status" value="1"/>
</dbReference>
<evidence type="ECO:0000259" key="2">
    <source>
        <dbReference type="Pfam" id="PF05065"/>
    </source>
</evidence>
<dbReference type="SUPFAM" id="SSF56563">
    <property type="entry name" value="Major capsid protein gp5"/>
    <property type="match status" value="1"/>
</dbReference>
<dbReference type="NCBIfam" id="TIGR01554">
    <property type="entry name" value="major_cap_HK97"/>
    <property type="match status" value="1"/>
</dbReference>
<evidence type="ECO:0000313" key="4">
    <source>
        <dbReference type="Proteomes" id="UP001061298"/>
    </source>
</evidence>
<dbReference type="Proteomes" id="UP001061298">
    <property type="component" value="Chromosome"/>
</dbReference>
<dbReference type="InterPro" id="IPR024455">
    <property type="entry name" value="Phage_capsid"/>
</dbReference>
<sequence length="432" mass="45604">MGAFFMPAYLGPTEEEQTLKPELRKIFDAAEAEDRGLTAREVAAVINSIPAEERMARTEILAAVNSEGGADSPETRDAIAETLKYMEMRAVDAAEERAKAERDAEVRALVARMGPAASVVTPGSTPEGRSGESGEWRSLLPSASEYRALVAEGTPGAGGYAVPTVVADRAVEFLRAQSVFMRVPGINIHRFEGGSFVLPSLNSTTTPGVVAEGAAITEATPVFGGTTFTPIKYADLYRASNEILEDAAFSLRDLIAGVMLRNIATQVDKDAFQGTGTASLSGLTKAGMGTAVNLTTGNTVIKWDHIIDAFSDIEAAGATPAVIWASPDMGKALRKERENGTNGGYLAGQVTDPVIQKGLGLPIYVSANLPAKTVIVADPTRIHLGLRSDVRFAMSEDYAFNQDVTGFRTTYRIAGLAVDASAAVQVIKASAN</sequence>
<feature type="domain" description="Phage capsid-like C-terminal" evidence="2">
    <location>
        <begin position="158"/>
        <end position="424"/>
    </location>
</feature>
<keyword evidence="4" id="KW-1185">Reference proteome</keyword>
<accession>A0ABY6E4D2</accession>
<dbReference type="Gene3D" id="3.30.2320.10">
    <property type="entry name" value="hypothetical protein PF0899 domain"/>
    <property type="match status" value="1"/>
</dbReference>
<dbReference type="RefSeq" id="WP_263231587.1">
    <property type="nucleotide sequence ID" value="NZ_CP106793.1"/>
</dbReference>
<protein>
    <submittedName>
        <fullName evidence="3">Phage major capsid protein</fullName>
    </submittedName>
</protein>
<reference evidence="3" key="1">
    <citation type="submission" date="2022-10" db="EMBL/GenBank/DDBJ databases">
        <authorList>
            <person name="Mo P."/>
        </authorList>
    </citation>
    <scope>NUCLEOTIDE SEQUENCE</scope>
    <source>
        <strain evidence="3">HUAS 13-4</strain>
    </source>
</reference>
<dbReference type="EMBL" id="CP106793">
    <property type="protein sequence ID" value="UXY21541.1"/>
    <property type="molecule type" value="Genomic_DNA"/>
</dbReference>
<dbReference type="InterPro" id="IPR054612">
    <property type="entry name" value="Phage_capsid-like_C"/>
</dbReference>
<evidence type="ECO:0000313" key="3">
    <source>
        <dbReference type="EMBL" id="UXY21541.1"/>
    </source>
</evidence>